<protein>
    <recommendedName>
        <fullName evidence="3">Phosphonoacetaldehyde hydrolase</fullName>
    </recommendedName>
</protein>
<dbReference type="EMBL" id="CAXAMN010006003">
    <property type="protein sequence ID" value="CAK9016137.1"/>
    <property type="molecule type" value="Genomic_DNA"/>
</dbReference>
<dbReference type="InterPro" id="IPR023214">
    <property type="entry name" value="HAD_sf"/>
</dbReference>
<evidence type="ECO:0008006" key="3">
    <source>
        <dbReference type="Google" id="ProtNLM"/>
    </source>
</evidence>
<dbReference type="Gene3D" id="3.40.50.1000">
    <property type="entry name" value="HAD superfamily/HAD-like"/>
    <property type="match status" value="1"/>
</dbReference>
<dbReference type="Pfam" id="PF00702">
    <property type="entry name" value="Hydrolase"/>
    <property type="match status" value="1"/>
</dbReference>
<accession>A0ABP0JNW3</accession>
<dbReference type="SFLD" id="SFLDS00003">
    <property type="entry name" value="Haloacid_Dehalogenase"/>
    <property type="match status" value="1"/>
</dbReference>
<dbReference type="SFLD" id="SFLDG01129">
    <property type="entry name" value="C1.5:_HAD__Beta-PGM__Phosphata"/>
    <property type="match status" value="1"/>
</dbReference>
<comment type="caution">
    <text evidence="1">The sequence shown here is derived from an EMBL/GenBank/DDBJ whole genome shotgun (WGS) entry which is preliminary data.</text>
</comment>
<dbReference type="PANTHER" id="PTHR43434">
    <property type="entry name" value="PHOSPHOGLYCOLATE PHOSPHATASE"/>
    <property type="match status" value="1"/>
</dbReference>
<dbReference type="InterPro" id="IPR023198">
    <property type="entry name" value="PGP-like_dom2"/>
</dbReference>
<reference evidence="1 2" key="1">
    <citation type="submission" date="2024-02" db="EMBL/GenBank/DDBJ databases">
        <authorList>
            <person name="Chen Y."/>
            <person name="Shah S."/>
            <person name="Dougan E. K."/>
            <person name="Thang M."/>
            <person name="Chan C."/>
        </authorList>
    </citation>
    <scope>NUCLEOTIDE SEQUENCE [LARGE SCALE GENOMIC DNA]</scope>
</reference>
<proteinExistence type="predicted"/>
<evidence type="ECO:0000313" key="1">
    <source>
        <dbReference type="EMBL" id="CAK9016137.1"/>
    </source>
</evidence>
<organism evidence="1 2">
    <name type="scientific">Durusdinium trenchii</name>
    <dbReference type="NCBI Taxonomy" id="1381693"/>
    <lineage>
        <taxon>Eukaryota</taxon>
        <taxon>Sar</taxon>
        <taxon>Alveolata</taxon>
        <taxon>Dinophyceae</taxon>
        <taxon>Suessiales</taxon>
        <taxon>Symbiodiniaceae</taxon>
        <taxon>Durusdinium</taxon>
    </lineage>
</organism>
<keyword evidence="2" id="KW-1185">Reference proteome</keyword>
<dbReference type="InterPro" id="IPR036412">
    <property type="entry name" value="HAD-like_sf"/>
</dbReference>
<name>A0ABP0JNW3_9DINO</name>
<sequence>MQVTRLLRRLPLHRPALQAAKVNGVKRLVGTKAMPEQTITLSSSMLRKATRTLLSDIDLIVYDMAGTTVQEGGIVYKTLQRAMREDGLKVSDEEMHAWHGAKKEAVIEHFALKAGTPPEEVMERVTRIGDWFVNAIDDAYFNEASAIDHIDIGLLGYFRQLKDAGIKIAFDTGYPENIQQGLIKRLGFDKVADAYISSYQVTEGRPYPYMIHHLMEQTKVMNVKRVCKVGDSVRDIQEGRNAGCGLVVGVLSGADSFQELMNAGAHMVCERVTDIPVPQRQPTLSNQRLPDFS</sequence>
<gene>
    <name evidence="1" type="ORF">CCMP2556_LOCUS12379</name>
</gene>
<dbReference type="InterPro" id="IPR050155">
    <property type="entry name" value="HAD-like_hydrolase_sf"/>
</dbReference>
<dbReference type="Gene3D" id="1.10.150.240">
    <property type="entry name" value="Putative phosphatase, domain 2"/>
    <property type="match status" value="1"/>
</dbReference>
<dbReference type="Proteomes" id="UP001642484">
    <property type="component" value="Unassembled WGS sequence"/>
</dbReference>
<dbReference type="PANTHER" id="PTHR43434:SF19">
    <property type="entry name" value="PHOSPHONOACETALDEHYDE HYDROLASE"/>
    <property type="match status" value="1"/>
</dbReference>
<evidence type="ECO:0000313" key="2">
    <source>
        <dbReference type="Proteomes" id="UP001642484"/>
    </source>
</evidence>
<dbReference type="SUPFAM" id="SSF56784">
    <property type="entry name" value="HAD-like"/>
    <property type="match status" value="1"/>
</dbReference>